<sequence length="88" mass="9833">MTVEMNYLRAALNVGHGKEREYTRRYQQALDAILNLCEPHDTPTQPGEIQPGSEFGRGYRAGLRALAGSVIAEMQRQIIPDVDEETTS</sequence>
<proteinExistence type="predicted"/>
<reference evidence="1" key="1">
    <citation type="submission" date="2021-04" db="EMBL/GenBank/DDBJ databases">
        <title>Biosynthetic gene clusters of Dactylosporangioum roseum.</title>
        <authorList>
            <person name="Hartkoorn R.C."/>
            <person name="Beaudoing E."/>
            <person name="Hot D."/>
            <person name="Moureu S."/>
        </authorList>
    </citation>
    <scope>NUCLEOTIDE SEQUENCE</scope>
    <source>
        <strain evidence="1">NRRL B-16295</strain>
    </source>
</reference>
<evidence type="ECO:0000313" key="1">
    <source>
        <dbReference type="EMBL" id="UWZ37911.1"/>
    </source>
</evidence>
<dbReference type="Proteomes" id="UP001058271">
    <property type="component" value="Chromosome"/>
</dbReference>
<dbReference type="EMBL" id="CP073721">
    <property type="protein sequence ID" value="UWZ37911.1"/>
    <property type="molecule type" value="Genomic_DNA"/>
</dbReference>
<keyword evidence="2" id="KW-1185">Reference proteome</keyword>
<protein>
    <submittedName>
        <fullName evidence="1">Uncharacterized protein</fullName>
    </submittedName>
</protein>
<organism evidence="1 2">
    <name type="scientific">Dactylosporangium roseum</name>
    <dbReference type="NCBI Taxonomy" id="47989"/>
    <lineage>
        <taxon>Bacteria</taxon>
        <taxon>Bacillati</taxon>
        <taxon>Actinomycetota</taxon>
        <taxon>Actinomycetes</taxon>
        <taxon>Micromonosporales</taxon>
        <taxon>Micromonosporaceae</taxon>
        <taxon>Dactylosporangium</taxon>
    </lineage>
</organism>
<name>A0ABY5Z775_9ACTN</name>
<gene>
    <name evidence="1" type="ORF">Drose_06440</name>
</gene>
<accession>A0ABY5Z775</accession>
<dbReference type="RefSeq" id="WP_260727273.1">
    <property type="nucleotide sequence ID" value="NZ_BAAABS010000033.1"/>
</dbReference>
<evidence type="ECO:0000313" key="2">
    <source>
        <dbReference type="Proteomes" id="UP001058271"/>
    </source>
</evidence>